<proteinExistence type="inferred from homology"/>
<comment type="similarity">
    <text evidence="2">Belongs to the RmuC family.</text>
</comment>
<dbReference type="PANTHER" id="PTHR30563:SF0">
    <property type="entry name" value="DNA RECOMBINATION PROTEIN RMUC"/>
    <property type="match status" value="1"/>
</dbReference>
<protein>
    <submittedName>
        <fullName evidence="6">DNA recombination protein RmuC</fullName>
    </submittedName>
</protein>
<keyword evidence="3 5" id="KW-0175">Coiled coil</keyword>
<evidence type="ECO:0000256" key="5">
    <source>
        <dbReference type="SAM" id="Coils"/>
    </source>
</evidence>
<dbReference type="OrthoDB" id="9765111at2"/>
<evidence type="ECO:0000313" key="6">
    <source>
        <dbReference type="EMBL" id="SIQ26200.1"/>
    </source>
</evidence>
<dbReference type="PANTHER" id="PTHR30563">
    <property type="entry name" value="DNA RECOMBINATION PROTEIN RMUC"/>
    <property type="match status" value="1"/>
</dbReference>
<keyword evidence="7" id="KW-1185">Reference proteome</keyword>
<dbReference type="Proteomes" id="UP000241788">
    <property type="component" value="Unassembled WGS sequence"/>
</dbReference>
<dbReference type="STRING" id="1604334.SAMN05421546_0951"/>
<sequence>MDNQNLMLVLFLLAVAGAVVTLLLWRRTSSALSAVASQNQQLQHSFTELQKQYANLSVEAARLTERCEAIPRLESARDSALQQLEEVKQAATTFEAQNKAQENAMQTEVARGKSLQEQLDLQREKFQQLKTEHADATAHLQHASRANSEMQAFLLEAKARLSESFAELAGKAFDERSKRAAEQSRTDLDTILKPFSERLNNFRERIDTLYQDEAKERRELAGAVNALKTLNENMAGSADALTRALKGNAKVRGDWGELMLENVLRGSGLEEGSHYDRQKRSTDEDGKTLQPDIIVRLPDDRRVVIDSKVNLIAWQEAMNADSPEEQLDAMRRHAVALRQHVKDLAERNYPKSVGESALDITLAFVPIEGALSAALGADADLQSFAFERRVAFASPNTLMAVLRVVERLWTRDKIQKQALDISEAGGKVLDALQGFLSDFDQVGKKLSEAQTAFNSSRNRLTESNQAVIPRARRLVELGARGKKVLVEELKPETQALQWISERKSGD</sequence>
<keyword evidence="4" id="KW-0233">DNA recombination</keyword>
<dbReference type="EMBL" id="FTLW01000002">
    <property type="protein sequence ID" value="SIQ26200.1"/>
    <property type="molecule type" value="Genomic_DNA"/>
</dbReference>
<feature type="coiled-coil region" evidence="5">
    <location>
        <begin position="39"/>
        <end position="132"/>
    </location>
</feature>
<dbReference type="RefSeq" id="WP_076585791.1">
    <property type="nucleotide sequence ID" value="NZ_FTLW01000002.1"/>
</dbReference>
<evidence type="ECO:0000256" key="1">
    <source>
        <dbReference type="ARBA" id="ARBA00003416"/>
    </source>
</evidence>
<dbReference type="AlphaFoldDB" id="A0A1N6RBG0"/>
<dbReference type="InterPro" id="IPR003798">
    <property type="entry name" value="DNA_recombination_RmuC"/>
</dbReference>
<reference evidence="7" key="1">
    <citation type="submission" date="2017-01" db="EMBL/GenBank/DDBJ databases">
        <authorList>
            <person name="Varghese N."/>
            <person name="Submissions S."/>
        </authorList>
    </citation>
    <scope>NUCLEOTIDE SEQUENCE [LARGE SCALE GENOMIC DNA]</scope>
    <source>
        <strain evidence="7">UM1</strain>
    </source>
</reference>
<dbReference type="Pfam" id="PF02646">
    <property type="entry name" value="RmuC"/>
    <property type="match status" value="1"/>
</dbReference>
<organism evidence="6 7">
    <name type="scientific">Solilutibacter tolerans</name>
    <dbReference type="NCBI Taxonomy" id="1604334"/>
    <lineage>
        <taxon>Bacteria</taxon>
        <taxon>Pseudomonadati</taxon>
        <taxon>Pseudomonadota</taxon>
        <taxon>Gammaproteobacteria</taxon>
        <taxon>Lysobacterales</taxon>
        <taxon>Lysobacteraceae</taxon>
        <taxon>Solilutibacter</taxon>
    </lineage>
</organism>
<comment type="function">
    <text evidence="1">Involved in DNA recombination.</text>
</comment>
<dbReference type="GO" id="GO:0006310">
    <property type="term" value="P:DNA recombination"/>
    <property type="evidence" value="ECO:0007669"/>
    <property type="project" value="UniProtKB-KW"/>
</dbReference>
<gene>
    <name evidence="6" type="ORF">SAMN05421546_0951</name>
</gene>
<accession>A0A1N6RBG0</accession>
<name>A0A1N6RBG0_9GAMM</name>
<evidence type="ECO:0000256" key="4">
    <source>
        <dbReference type="ARBA" id="ARBA00023172"/>
    </source>
</evidence>
<evidence type="ECO:0000256" key="2">
    <source>
        <dbReference type="ARBA" id="ARBA00009840"/>
    </source>
</evidence>
<evidence type="ECO:0000313" key="7">
    <source>
        <dbReference type="Proteomes" id="UP000241788"/>
    </source>
</evidence>
<evidence type="ECO:0000256" key="3">
    <source>
        <dbReference type="ARBA" id="ARBA00023054"/>
    </source>
</evidence>